<evidence type="ECO:0000313" key="2">
    <source>
        <dbReference type="Proteomes" id="UP000775872"/>
    </source>
</evidence>
<feature type="non-terminal residue" evidence="1">
    <location>
        <position position="1"/>
    </location>
</feature>
<dbReference type="Proteomes" id="UP000775872">
    <property type="component" value="Unassembled WGS sequence"/>
</dbReference>
<name>A0A9N9W3K7_9HYPO</name>
<dbReference type="PANTHER" id="PTHR35179">
    <property type="entry name" value="PROTEIN CBG02620"/>
    <property type="match status" value="1"/>
</dbReference>
<gene>
    <name evidence="1" type="ORF">CSOL1703_00009616</name>
</gene>
<proteinExistence type="predicted"/>
<dbReference type="EMBL" id="CABFOC020000003">
    <property type="protein sequence ID" value="CAH0043737.1"/>
    <property type="molecule type" value="Genomic_DNA"/>
</dbReference>
<dbReference type="OrthoDB" id="420564at2759"/>
<reference evidence="1" key="1">
    <citation type="submission" date="2021-10" db="EMBL/GenBank/DDBJ databases">
        <authorList>
            <person name="Piombo E."/>
        </authorList>
    </citation>
    <scope>NUCLEOTIDE SEQUENCE</scope>
</reference>
<organism evidence="1 2">
    <name type="scientific">Clonostachys solani</name>
    <dbReference type="NCBI Taxonomy" id="160281"/>
    <lineage>
        <taxon>Eukaryota</taxon>
        <taxon>Fungi</taxon>
        <taxon>Dikarya</taxon>
        <taxon>Ascomycota</taxon>
        <taxon>Pezizomycotina</taxon>
        <taxon>Sordariomycetes</taxon>
        <taxon>Hypocreomycetidae</taxon>
        <taxon>Hypocreales</taxon>
        <taxon>Bionectriaceae</taxon>
        <taxon>Clonostachys</taxon>
    </lineage>
</organism>
<accession>A0A9N9W3K7</accession>
<comment type="caution">
    <text evidence="1">The sequence shown here is derived from an EMBL/GenBank/DDBJ whole genome shotgun (WGS) entry which is preliminary data.</text>
</comment>
<sequence>MPHASKVDKTSQDTSIWRGICRRQVVGTISASELDLPLSADKVTSSQGCDLICNYNLRIGGEFWFPGCLPEWKEIPLPITLKRSERTTDREWPRYSFEPMFQAVEEMNAQLKFNDVDIICNRNCLRSLLRFCCMDSSQSFQVNLQLVYNTLLIESYNPHPFVDKGFGRVFENVCRSYPTRRVESSSHYCALRYPLGELSCVVRCEVDASYNDPEKPSWTSNIRTKNKNEAMRRAGLNHQSTAAELKSTASSISQSKCMPQLWFGRTSWLIRGTHSNGTFHDVSITNAGASFNEWEEENQTELQRLVMVLKQLRAITRDSGGGQCAAIFEQRSKSREIKVFRRAEKWQAIPEPFILKFWDS</sequence>
<keyword evidence="2" id="KW-1185">Reference proteome</keyword>
<dbReference type="PANTHER" id="PTHR35179:SF1">
    <property type="entry name" value="INTEGRAL MEMBRANE PROTEIN"/>
    <property type="match status" value="1"/>
</dbReference>
<evidence type="ECO:0000313" key="1">
    <source>
        <dbReference type="EMBL" id="CAH0043737.1"/>
    </source>
</evidence>
<dbReference type="AlphaFoldDB" id="A0A9N9W3K7"/>
<protein>
    <submittedName>
        <fullName evidence="1">Uncharacterized protein</fullName>
    </submittedName>
</protein>